<reference evidence="1" key="1">
    <citation type="submission" date="2013-03" db="EMBL/GenBank/DDBJ databases">
        <authorList>
            <person name="Harkins D.M."/>
            <person name="Durkin A.S."/>
            <person name="Brinkac L.M."/>
            <person name="Haft D.H."/>
            <person name="Selengut J.D."/>
            <person name="Sanka R."/>
            <person name="DePew J."/>
            <person name="Purushe J."/>
            <person name="Hartskeerl R.A."/>
            <person name="Ahmed A."/>
            <person name="van der Linden H."/>
            <person name="Goris M.G.A."/>
            <person name="Vinetz J.M."/>
            <person name="Sutton G.G."/>
            <person name="Nierman W.C."/>
            <person name="Fouts D.E."/>
        </authorList>
    </citation>
    <scope>NUCLEOTIDE SEQUENCE [LARGE SCALE GENOMIC DNA]</scope>
    <source>
        <strain evidence="1">ICFT</strain>
    </source>
</reference>
<protein>
    <submittedName>
        <fullName evidence="1">Uncharacterized protein</fullName>
    </submittedName>
</protein>
<sequence length="61" mass="7211">MFLSLRTAAFVGYISKYASVFFTISSDENLWIVRLTENQFRNRRFFGVILVKESNNRDKTI</sequence>
<dbReference type="EMBL" id="AOHC02000045">
    <property type="protein sequence ID" value="EMY76596.1"/>
    <property type="molecule type" value="Genomic_DNA"/>
</dbReference>
<keyword evidence="2" id="KW-1185">Reference proteome</keyword>
<organism evidence="1 2">
    <name type="scientific">Leptospira weilii serovar Ranarum str. ICFT</name>
    <dbReference type="NCBI Taxonomy" id="1218598"/>
    <lineage>
        <taxon>Bacteria</taxon>
        <taxon>Pseudomonadati</taxon>
        <taxon>Spirochaetota</taxon>
        <taxon>Spirochaetia</taxon>
        <taxon>Leptospirales</taxon>
        <taxon>Leptospiraceae</taxon>
        <taxon>Leptospira</taxon>
    </lineage>
</organism>
<evidence type="ECO:0000313" key="2">
    <source>
        <dbReference type="Proteomes" id="UP000012313"/>
    </source>
</evidence>
<evidence type="ECO:0000313" key="1">
    <source>
        <dbReference type="EMBL" id="EMY76596.1"/>
    </source>
</evidence>
<dbReference type="AlphaFoldDB" id="N1W8Q6"/>
<proteinExistence type="predicted"/>
<dbReference type="Proteomes" id="UP000012313">
    <property type="component" value="Unassembled WGS sequence"/>
</dbReference>
<gene>
    <name evidence="1" type="ORF">LEP1GSC060_0350</name>
</gene>
<accession>N1W8Q6</accession>
<name>N1W8Q6_9LEPT</name>
<comment type="caution">
    <text evidence="1">The sequence shown here is derived from an EMBL/GenBank/DDBJ whole genome shotgun (WGS) entry which is preliminary data.</text>
</comment>